<evidence type="ECO:0000313" key="2">
    <source>
        <dbReference type="EMBL" id="VBB09029.1"/>
    </source>
</evidence>
<sequence>MSLLSTNRSADLQSVAAFTRSASCLGLAGDNKKLQTVLQTAAESGVFAAGSLNRQAVDAAANQLQRQGVLPLNIKEPGQVVNLLQAAQNLGLDKNCAELPAKLAAVNSLAEQFGLTTATAAQPAGSGQEMADPPYTGKAITWHKLQFSPYPFKDILKIDIAQAVNQHARLFISGILDETASQQQDYIQQTVQPTPVALKYLDSTGTVQCLFRGIVTNIRQQTIAGLKHLDIEALSFSHLLDIQQHSRSFQGHREPYRYIFDQVNSLARQSIPNLSGNVLFAQDSEAGQITGGLILQYRETDWEFLKRLASRFNLGLVPDITFDSPKIYFGLPPAQPANQDNQATDQTNQQTGPELNAADYQIRRSTGDCAVSSGNSRKQSGRTFTENDFTYCEARSFDILPLGQTVSFLNKTWYIGAIHTWMENGVITSTYTLGTQQGLMQDDLYNNKLPGISLHGTVKEVVKDQVRVHIFEIDNTWDDGATWFFPYTTVYSSPDGSGWYCMPEVGDNVRIYFPNNKEAESVAVSSINLTPSQRGRREDPNTKIISTVHGKQVVLTPGGIQIIASDGLWMNLSDAGGMTIKSNKQIKLEAQEDIHINSQTKILITGRQEIDLKQSGSNINMQDIIKMSGNQVKIQP</sequence>
<protein>
    <recommendedName>
        <fullName evidence="4">Gp5/Type VI secretion system Vgr protein OB-fold domain-containing protein</fullName>
    </recommendedName>
</protein>
<gene>
    <name evidence="2" type="ORF">LUCI_4315</name>
</gene>
<accession>A0A498RCN9</accession>
<dbReference type="Proteomes" id="UP000277811">
    <property type="component" value="Unassembled WGS sequence"/>
</dbReference>
<organism evidence="2 3">
    <name type="scientific">Lucifera butyrica</name>
    <dbReference type="NCBI Taxonomy" id="1351585"/>
    <lineage>
        <taxon>Bacteria</taxon>
        <taxon>Bacillati</taxon>
        <taxon>Bacillota</taxon>
        <taxon>Negativicutes</taxon>
        <taxon>Veillonellales</taxon>
        <taxon>Veillonellaceae</taxon>
        <taxon>Lucifera</taxon>
    </lineage>
</organism>
<dbReference type="SUPFAM" id="SSF69279">
    <property type="entry name" value="Phage tail proteins"/>
    <property type="match status" value="1"/>
</dbReference>
<proteinExistence type="predicted"/>
<dbReference type="RefSeq" id="WP_122629850.1">
    <property type="nucleotide sequence ID" value="NZ_UPPP01000105.1"/>
</dbReference>
<reference evidence="2 3" key="1">
    <citation type="submission" date="2018-06" db="EMBL/GenBank/DDBJ databases">
        <authorList>
            <person name="Strepis N."/>
        </authorList>
    </citation>
    <scope>NUCLEOTIDE SEQUENCE [LARGE SCALE GENOMIC DNA]</scope>
    <source>
        <strain evidence="2">LUCI</strain>
    </source>
</reference>
<dbReference type="EMBL" id="UPPP01000105">
    <property type="protein sequence ID" value="VBB09029.1"/>
    <property type="molecule type" value="Genomic_DNA"/>
</dbReference>
<evidence type="ECO:0008006" key="4">
    <source>
        <dbReference type="Google" id="ProtNLM"/>
    </source>
</evidence>
<feature type="compositionally biased region" description="Low complexity" evidence="1">
    <location>
        <begin position="337"/>
        <end position="351"/>
    </location>
</feature>
<evidence type="ECO:0000313" key="3">
    <source>
        <dbReference type="Proteomes" id="UP000277811"/>
    </source>
</evidence>
<feature type="region of interest" description="Disordered" evidence="1">
    <location>
        <begin position="333"/>
        <end position="357"/>
    </location>
</feature>
<keyword evidence="3" id="KW-1185">Reference proteome</keyword>
<name>A0A498RCN9_9FIRM</name>
<dbReference type="OrthoDB" id="95423at2"/>
<dbReference type="AlphaFoldDB" id="A0A498RCN9"/>
<evidence type="ECO:0000256" key="1">
    <source>
        <dbReference type="SAM" id="MobiDB-lite"/>
    </source>
</evidence>